<feature type="region of interest" description="Disordered" evidence="1">
    <location>
        <begin position="888"/>
        <end position="915"/>
    </location>
</feature>
<dbReference type="GO" id="GO:0005634">
    <property type="term" value="C:nucleus"/>
    <property type="evidence" value="ECO:0007669"/>
    <property type="project" value="UniProtKB-SubCell"/>
</dbReference>
<feature type="compositionally biased region" description="Basic residues" evidence="1">
    <location>
        <begin position="1"/>
        <end position="13"/>
    </location>
</feature>
<feature type="compositionally biased region" description="Basic residues" evidence="1">
    <location>
        <begin position="946"/>
        <end position="955"/>
    </location>
</feature>
<feature type="compositionally biased region" description="Basic and acidic residues" evidence="1">
    <location>
        <begin position="894"/>
        <end position="913"/>
    </location>
</feature>
<organism evidence="3 4">
    <name type="scientific">Acrobeloides nanus</name>
    <dbReference type="NCBI Taxonomy" id="290746"/>
    <lineage>
        <taxon>Eukaryota</taxon>
        <taxon>Metazoa</taxon>
        <taxon>Ecdysozoa</taxon>
        <taxon>Nematoda</taxon>
        <taxon>Chromadorea</taxon>
        <taxon>Rhabditida</taxon>
        <taxon>Tylenchina</taxon>
        <taxon>Cephalobomorpha</taxon>
        <taxon>Cephaloboidea</taxon>
        <taxon>Cephalobidae</taxon>
        <taxon>Acrobeloides</taxon>
    </lineage>
</organism>
<sequence>MAKKFRHRTKGSHGRATLPKGGSSSSNPVSNRFREAAKAARLIHNYPLIAVDDRINEVDPILSQVPIHSINLDSKSGNQKTLAGDNLLLRSLGNSSEISRSNNNISSVVDPFQEWRAGKSTLDCLELLDKNLNIQNTKEWPFILTSLSKIFEESGSEVPGDIFEKIMHTLAVIRERDDAFCREEIDQVFSTAIRHIGLVDVLTHVPLDIDPDLPVLPLNFRRAWLLPLAQNMKNAPLSLFIKYFLPLAIKLHRRLATLEPLRRKLYSSIERKIWELLPRFLRSPSDFEETLPTLAPVIGSALMERPDLRITLLASIRSAISFAEEEEPDLSVERKQMLGQYSKNYLPILFNIYSADDQSNKNGYDDKAVKLSTLETIRRYVHVTPSGLLQDYADSAINKLTDDQLDAAKKGRISDIICVLIPGLNAILFKKILQTINPWFVDTKWQKKAYRILSEIYKRINDESLREFFSTNQEFLIGMLQYDIKKVVSSARIFRIGVYRSVLPSMSDYGALLSFCNTIVNDIILSLDSALGMRTRSQATKCLQEMCICLIQVGSPVDVGPSDALESILNKILEFTTAPETSSEKIPLPLIKPGLIALNIFAQKQVKLLNGCLLSKLVDGCCTAITDPRPEVRALVLRLLRILCQKLPEYALQQYKELIINTTFSQSTENNTLKVRKANRILAEILVEKFSKENLERFVTDANWLKVIKNAEKKLNKRRKRTTSFDENQMEDEETVSRVTTATSRISKTKTDALFDILDSDDEDEGLFKKSKGAKSILLKEGDEDDLVEMLDRNSVIHNIAMSVVSSKINKKDMPKKKDQDIFKFTKDGRLIISDVDDVKTKKKLKKSILDYSDEEEEQAKLNVKNKAKSRIDDDGSDFETKTLSKYMPGGKGIHRELSQKTSDHRKKDERFEPYAYIPLRKKANQKGALRSILKKQKRNIPAGQKRSHAKMSKK</sequence>
<dbReference type="AlphaFoldDB" id="A0A914CF60"/>
<proteinExistence type="predicted"/>
<dbReference type="PANTHER" id="PTHR48287">
    <property type="entry name" value="ARM REPEAT SUPERFAMILY PROTEIN"/>
    <property type="match status" value="1"/>
</dbReference>
<protein>
    <submittedName>
        <fullName evidence="4">Ribosomal RNA-processing protein 12-like conserved domain-containing protein</fullName>
    </submittedName>
</protein>
<accession>A0A914CF60</accession>
<name>A0A914CF60_9BILA</name>
<keyword evidence="3" id="KW-1185">Reference proteome</keyword>
<evidence type="ECO:0000313" key="4">
    <source>
        <dbReference type="WBParaSite" id="ACRNAN_Path_942.g3618.t1"/>
    </source>
</evidence>
<feature type="domain" description="RRP12 HEAT" evidence="2">
    <location>
        <begin position="123"/>
        <end position="355"/>
    </location>
</feature>
<dbReference type="WBParaSite" id="ACRNAN_Path_942.g3618.t1">
    <property type="protein sequence ID" value="ACRNAN_Path_942.g3618.t1"/>
    <property type="gene ID" value="ACRNAN_Path_942.g3618"/>
</dbReference>
<dbReference type="Proteomes" id="UP000887540">
    <property type="component" value="Unplaced"/>
</dbReference>
<dbReference type="Pfam" id="PF08161">
    <property type="entry name" value="RRP12_HEAT"/>
    <property type="match status" value="1"/>
</dbReference>
<evidence type="ECO:0000313" key="3">
    <source>
        <dbReference type="Proteomes" id="UP000887540"/>
    </source>
</evidence>
<feature type="region of interest" description="Disordered" evidence="1">
    <location>
        <begin position="933"/>
        <end position="955"/>
    </location>
</feature>
<dbReference type="InterPro" id="IPR016024">
    <property type="entry name" value="ARM-type_fold"/>
</dbReference>
<evidence type="ECO:0000256" key="1">
    <source>
        <dbReference type="SAM" id="MobiDB-lite"/>
    </source>
</evidence>
<dbReference type="InterPro" id="IPR052087">
    <property type="entry name" value="RRP12"/>
</dbReference>
<reference evidence="4" key="1">
    <citation type="submission" date="2022-11" db="UniProtKB">
        <authorList>
            <consortium name="WormBaseParasite"/>
        </authorList>
    </citation>
    <scope>IDENTIFICATION</scope>
</reference>
<dbReference type="SUPFAM" id="SSF48371">
    <property type="entry name" value="ARM repeat"/>
    <property type="match status" value="1"/>
</dbReference>
<dbReference type="InterPro" id="IPR012978">
    <property type="entry name" value="HEAT_RRP12"/>
</dbReference>
<feature type="region of interest" description="Disordered" evidence="1">
    <location>
        <begin position="1"/>
        <end position="30"/>
    </location>
</feature>
<dbReference type="PANTHER" id="PTHR48287:SF1">
    <property type="entry name" value="ARM REPEAT SUPERFAMILY PROTEIN"/>
    <property type="match status" value="1"/>
</dbReference>
<evidence type="ECO:0000259" key="2">
    <source>
        <dbReference type="Pfam" id="PF08161"/>
    </source>
</evidence>